<accession>A0ABR7XVY6</accession>
<evidence type="ECO:0000313" key="1">
    <source>
        <dbReference type="EMBL" id="MBD1423211.1"/>
    </source>
</evidence>
<dbReference type="RefSeq" id="WP_190314983.1">
    <property type="nucleotide sequence ID" value="NZ_JACNYL010000004.1"/>
</dbReference>
<name>A0ABR7XVY6_9SPHI</name>
<evidence type="ECO:0000313" key="2">
    <source>
        <dbReference type="Proteomes" id="UP000651112"/>
    </source>
</evidence>
<dbReference type="EMBL" id="JACNYL010000004">
    <property type="protein sequence ID" value="MBD1423211.1"/>
    <property type="molecule type" value="Genomic_DNA"/>
</dbReference>
<proteinExistence type="predicted"/>
<sequence length="144" mass="16572">MRILIEKSNYSKGIFLIGFALLLLISCKKDHYDDDPDTDDPQPIEVDIHMAVSKYIDGNDQPFYYKNGDMQQLPANKDVEVIPQDIFVSGQDVYIVGYEGEEYALNYHPKKAILWKNGVPQELATHPARPPKQKLFSYPETMFM</sequence>
<dbReference type="PROSITE" id="PS51257">
    <property type="entry name" value="PROKAR_LIPOPROTEIN"/>
    <property type="match status" value="1"/>
</dbReference>
<protein>
    <submittedName>
        <fullName evidence="1">Uncharacterized protein</fullName>
    </submittedName>
</protein>
<organism evidence="1 2">
    <name type="scientific">Sphingobacterium chuzhouense</name>
    <dbReference type="NCBI Taxonomy" id="1742264"/>
    <lineage>
        <taxon>Bacteria</taxon>
        <taxon>Pseudomonadati</taxon>
        <taxon>Bacteroidota</taxon>
        <taxon>Sphingobacteriia</taxon>
        <taxon>Sphingobacteriales</taxon>
        <taxon>Sphingobacteriaceae</taxon>
        <taxon>Sphingobacterium</taxon>
    </lineage>
</organism>
<dbReference type="Proteomes" id="UP000651112">
    <property type="component" value="Unassembled WGS sequence"/>
</dbReference>
<gene>
    <name evidence="1" type="ORF">H8B21_16720</name>
</gene>
<keyword evidence="2" id="KW-1185">Reference proteome</keyword>
<reference evidence="1 2" key="1">
    <citation type="submission" date="2020-08" db="EMBL/GenBank/DDBJ databases">
        <title>Sphingobacterium sp. DN00404 isolated from aquaculture water.</title>
        <authorList>
            <person name="Zhang M."/>
        </authorList>
    </citation>
    <scope>NUCLEOTIDE SEQUENCE [LARGE SCALE GENOMIC DNA]</scope>
    <source>
        <strain evidence="1 2">KCTC 42746</strain>
    </source>
</reference>
<comment type="caution">
    <text evidence="1">The sequence shown here is derived from an EMBL/GenBank/DDBJ whole genome shotgun (WGS) entry which is preliminary data.</text>
</comment>